<sequence>MENENLVSALKEAEVRVKELSKYLQHSIQGILCTIHSVIGDENLDNDIDNKDSDFNNKNEVYQTICNFIEETYNQSKAVSISATHIICKESDPSFLKNDISKDDSNLRNFISFLESQIIMIKVRYEPFDEGIKKYKRITEINFISDDNRPKVRTVELELNWFDLPPDVRSARLSRAEKTVTFTLFP</sequence>
<comment type="caution">
    <text evidence="1">The sequence shown here is derived from an EMBL/GenBank/DDBJ whole genome shotgun (WGS) entry which is preliminary data.</text>
</comment>
<accession>W4L8W8</accession>
<dbReference type="Proteomes" id="UP000019141">
    <property type="component" value="Unassembled WGS sequence"/>
</dbReference>
<evidence type="ECO:0000313" key="1">
    <source>
        <dbReference type="EMBL" id="ETW94543.1"/>
    </source>
</evidence>
<reference evidence="1 2" key="1">
    <citation type="journal article" date="2014" name="Nature">
        <title>An environmental bacterial taxon with a large and distinct metabolic repertoire.</title>
        <authorList>
            <person name="Wilson M.C."/>
            <person name="Mori T."/>
            <person name="Ruckert C."/>
            <person name="Uria A.R."/>
            <person name="Helf M.J."/>
            <person name="Takada K."/>
            <person name="Gernert C."/>
            <person name="Steffens U.A."/>
            <person name="Heycke N."/>
            <person name="Schmitt S."/>
            <person name="Rinke C."/>
            <person name="Helfrich E.J."/>
            <person name="Brachmann A.O."/>
            <person name="Gurgui C."/>
            <person name="Wakimoto T."/>
            <person name="Kracht M."/>
            <person name="Crusemann M."/>
            <person name="Hentschel U."/>
            <person name="Abe I."/>
            <person name="Matsunaga S."/>
            <person name="Kalinowski J."/>
            <person name="Takeyama H."/>
            <person name="Piel J."/>
        </authorList>
    </citation>
    <scope>NUCLEOTIDE SEQUENCE [LARGE SCALE GENOMIC DNA]</scope>
    <source>
        <strain evidence="2">TSY1</strain>
    </source>
</reference>
<gene>
    <name evidence="1" type="ORF">ETSY1_34395</name>
</gene>
<dbReference type="EMBL" id="AZHW01001050">
    <property type="protein sequence ID" value="ETW94543.1"/>
    <property type="molecule type" value="Genomic_DNA"/>
</dbReference>
<dbReference type="HOGENOM" id="CLU_1451954_0_0_7"/>
<keyword evidence="2" id="KW-1185">Reference proteome</keyword>
<organism evidence="1 2">
    <name type="scientific">Entotheonella factor</name>
    <dbReference type="NCBI Taxonomy" id="1429438"/>
    <lineage>
        <taxon>Bacteria</taxon>
        <taxon>Pseudomonadati</taxon>
        <taxon>Nitrospinota/Tectimicrobiota group</taxon>
        <taxon>Candidatus Tectimicrobiota</taxon>
        <taxon>Candidatus Entotheonellia</taxon>
        <taxon>Candidatus Entotheonellales</taxon>
        <taxon>Candidatus Entotheonellaceae</taxon>
        <taxon>Candidatus Entotheonella</taxon>
    </lineage>
</organism>
<name>W4L8W8_ENTF1</name>
<dbReference type="AlphaFoldDB" id="W4L8W8"/>
<evidence type="ECO:0000313" key="2">
    <source>
        <dbReference type="Proteomes" id="UP000019141"/>
    </source>
</evidence>
<protein>
    <submittedName>
        <fullName evidence="1">Uncharacterized protein</fullName>
    </submittedName>
</protein>
<proteinExistence type="predicted"/>